<dbReference type="Proteomes" id="UP001597034">
    <property type="component" value="Unassembled WGS sequence"/>
</dbReference>
<dbReference type="InterPro" id="IPR051907">
    <property type="entry name" value="DoxX-like_oxidoreductase"/>
</dbReference>
<dbReference type="RefSeq" id="WP_256401104.1">
    <property type="nucleotide sequence ID" value="NZ_JANHJR010000003.1"/>
</dbReference>
<keyword evidence="5 6" id="KW-0472">Membrane</keyword>
<accession>A0ABD6DKE5</accession>
<keyword evidence="3 6" id="KW-0812">Transmembrane</keyword>
<evidence type="ECO:0000256" key="1">
    <source>
        <dbReference type="ARBA" id="ARBA00004651"/>
    </source>
</evidence>
<evidence type="ECO:0000256" key="3">
    <source>
        <dbReference type="ARBA" id="ARBA00022692"/>
    </source>
</evidence>
<sequence>MVQQVRMTVLGREYTLDLSGKLTGYWLVFLRLLVGWWFLHEGLNKYATPGSFGAGWFLEKRGTIVSPVLNAFAGGTTEAAIDALVPLGELLIGVGLILGALTRTAAFFGAFMMFVFYFGSEHWRRGLVNGDLLGLVLFVTIIVFGAGRVWGIDSYLETTSTVRDRPWLRYLLG</sequence>
<evidence type="ECO:0000313" key="8">
    <source>
        <dbReference type="Proteomes" id="UP001597034"/>
    </source>
</evidence>
<dbReference type="AlphaFoldDB" id="A0ABD6DKE5"/>
<name>A0ABD6DKE5_9EURY</name>
<keyword evidence="8" id="KW-1185">Reference proteome</keyword>
<dbReference type="InterPro" id="IPR032808">
    <property type="entry name" value="DoxX"/>
</dbReference>
<evidence type="ECO:0000256" key="5">
    <source>
        <dbReference type="ARBA" id="ARBA00023136"/>
    </source>
</evidence>
<protein>
    <submittedName>
        <fullName evidence="7">DoxX family protein</fullName>
    </submittedName>
</protein>
<keyword evidence="2" id="KW-1003">Cell membrane</keyword>
<dbReference type="GO" id="GO:0005886">
    <property type="term" value="C:plasma membrane"/>
    <property type="evidence" value="ECO:0007669"/>
    <property type="project" value="UniProtKB-SubCell"/>
</dbReference>
<evidence type="ECO:0000256" key="4">
    <source>
        <dbReference type="ARBA" id="ARBA00022989"/>
    </source>
</evidence>
<comment type="subcellular location">
    <subcellularLocation>
        <location evidence="1">Cell membrane</location>
        <topology evidence="1">Multi-pass membrane protein</topology>
    </subcellularLocation>
</comment>
<feature type="transmembrane region" description="Helical" evidence="6">
    <location>
        <begin position="130"/>
        <end position="150"/>
    </location>
</feature>
<feature type="transmembrane region" description="Helical" evidence="6">
    <location>
        <begin position="90"/>
        <end position="118"/>
    </location>
</feature>
<reference evidence="7 8" key="1">
    <citation type="journal article" date="2019" name="Int. J. Syst. Evol. Microbiol.">
        <title>The Global Catalogue of Microorganisms (GCM) 10K type strain sequencing project: providing services to taxonomists for standard genome sequencing and annotation.</title>
        <authorList>
            <consortium name="The Broad Institute Genomics Platform"/>
            <consortium name="The Broad Institute Genome Sequencing Center for Infectious Disease"/>
            <person name="Wu L."/>
            <person name="Ma J."/>
        </authorList>
    </citation>
    <scope>NUCLEOTIDE SEQUENCE [LARGE SCALE GENOMIC DNA]</scope>
    <source>
        <strain evidence="7 8">CGMCC 1.10390</strain>
    </source>
</reference>
<evidence type="ECO:0000256" key="6">
    <source>
        <dbReference type="SAM" id="Phobius"/>
    </source>
</evidence>
<proteinExistence type="predicted"/>
<evidence type="ECO:0000313" key="7">
    <source>
        <dbReference type="EMBL" id="MFD1646821.1"/>
    </source>
</evidence>
<evidence type="ECO:0000256" key="2">
    <source>
        <dbReference type="ARBA" id="ARBA00022475"/>
    </source>
</evidence>
<dbReference type="PANTHER" id="PTHR33452:SF1">
    <property type="entry name" value="INNER MEMBRANE PROTEIN YPHA-RELATED"/>
    <property type="match status" value="1"/>
</dbReference>
<gene>
    <name evidence="7" type="ORF">ACFSBL_14110</name>
</gene>
<dbReference type="Pfam" id="PF07681">
    <property type="entry name" value="DoxX"/>
    <property type="match status" value="1"/>
</dbReference>
<dbReference type="PANTHER" id="PTHR33452">
    <property type="entry name" value="OXIDOREDUCTASE CATD-RELATED"/>
    <property type="match status" value="1"/>
</dbReference>
<comment type="caution">
    <text evidence="7">The sequence shown here is derived from an EMBL/GenBank/DDBJ whole genome shotgun (WGS) entry which is preliminary data.</text>
</comment>
<feature type="transmembrane region" description="Helical" evidence="6">
    <location>
        <begin position="22"/>
        <end position="39"/>
    </location>
</feature>
<dbReference type="EMBL" id="JBHUDO010000003">
    <property type="protein sequence ID" value="MFD1646821.1"/>
    <property type="molecule type" value="Genomic_DNA"/>
</dbReference>
<keyword evidence="4 6" id="KW-1133">Transmembrane helix</keyword>
<organism evidence="7 8">
    <name type="scientific">Haloarchaeobius litoreus</name>
    <dbReference type="NCBI Taxonomy" id="755306"/>
    <lineage>
        <taxon>Archaea</taxon>
        <taxon>Methanobacteriati</taxon>
        <taxon>Methanobacteriota</taxon>
        <taxon>Stenosarchaea group</taxon>
        <taxon>Halobacteria</taxon>
        <taxon>Halobacteriales</taxon>
        <taxon>Halorubellaceae</taxon>
        <taxon>Haloarchaeobius</taxon>
    </lineage>
</organism>